<keyword evidence="1" id="KW-0812">Transmembrane</keyword>
<accession>A0A177B6S1</accession>
<feature type="transmembrane region" description="Helical" evidence="1">
    <location>
        <begin position="33"/>
        <end position="56"/>
    </location>
</feature>
<dbReference type="Proteomes" id="UP000078046">
    <property type="component" value="Unassembled WGS sequence"/>
</dbReference>
<dbReference type="EMBL" id="LWCA01000208">
    <property type="protein sequence ID" value="OAF69946.1"/>
    <property type="molecule type" value="Genomic_DNA"/>
</dbReference>
<keyword evidence="1" id="KW-0472">Membrane</keyword>
<dbReference type="AlphaFoldDB" id="A0A177B6S1"/>
<proteinExistence type="predicted"/>
<evidence type="ECO:0000313" key="3">
    <source>
        <dbReference type="Proteomes" id="UP000078046"/>
    </source>
</evidence>
<evidence type="ECO:0000256" key="1">
    <source>
        <dbReference type="SAM" id="Phobius"/>
    </source>
</evidence>
<sequence>MHSIVDFQIILLIGLFTNGVLGLAFITGLAISIGIPCTVSGVGVVLVATAIGVAIYKFQNLKKKQK</sequence>
<reference evidence="2 3" key="1">
    <citation type="submission" date="2016-04" db="EMBL/GenBank/DDBJ databases">
        <title>The genome of Intoshia linei affirms orthonectids as highly simplified spiralians.</title>
        <authorList>
            <person name="Mikhailov K.V."/>
            <person name="Slusarev G.S."/>
            <person name="Nikitin M.A."/>
            <person name="Logacheva M.D."/>
            <person name="Penin A."/>
            <person name="Aleoshin V."/>
            <person name="Panchin Y.V."/>
        </authorList>
    </citation>
    <scope>NUCLEOTIDE SEQUENCE [LARGE SCALE GENOMIC DNA]</scope>
    <source>
        <strain evidence="2">Intl2013</strain>
        <tissue evidence="2">Whole animal</tissue>
    </source>
</reference>
<keyword evidence="1" id="KW-1133">Transmembrane helix</keyword>
<feature type="transmembrane region" description="Helical" evidence="1">
    <location>
        <begin position="7"/>
        <end position="27"/>
    </location>
</feature>
<comment type="caution">
    <text evidence="2">The sequence shown here is derived from an EMBL/GenBank/DDBJ whole genome shotgun (WGS) entry which is preliminary data.</text>
</comment>
<evidence type="ECO:0000313" key="2">
    <source>
        <dbReference type="EMBL" id="OAF69946.1"/>
    </source>
</evidence>
<organism evidence="2 3">
    <name type="scientific">Intoshia linei</name>
    <dbReference type="NCBI Taxonomy" id="1819745"/>
    <lineage>
        <taxon>Eukaryota</taxon>
        <taxon>Metazoa</taxon>
        <taxon>Spiralia</taxon>
        <taxon>Lophotrochozoa</taxon>
        <taxon>Mesozoa</taxon>
        <taxon>Orthonectida</taxon>
        <taxon>Rhopaluridae</taxon>
        <taxon>Intoshia</taxon>
    </lineage>
</organism>
<gene>
    <name evidence="2" type="ORF">A3Q56_02337</name>
</gene>
<protein>
    <submittedName>
        <fullName evidence="2">Uncharacterized protein</fullName>
    </submittedName>
</protein>
<keyword evidence="3" id="KW-1185">Reference proteome</keyword>
<name>A0A177B6S1_9BILA</name>